<protein>
    <recommendedName>
        <fullName evidence="5">Exopolyphosphatase</fullName>
    </recommendedName>
</protein>
<evidence type="ECO:0000313" key="4">
    <source>
        <dbReference type="Proteomes" id="UP000185434"/>
    </source>
</evidence>
<evidence type="ECO:0000259" key="2">
    <source>
        <dbReference type="Pfam" id="PF02272"/>
    </source>
</evidence>
<dbReference type="Gene3D" id="3.90.1640.10">
    <property type="entry name" value="inorganic pyrophosphatase (n-terminal core)"/>
    <property type="match status" value="1"/>
</dbReference>
<dbReference type="PANTHER" id="PTHR47618:SF1">
    <property type="entry name" value="BIFUNCTIONAL OLIGORIBONUCLEASE AND PAP PHOSPHATASE NRNA"/>
    <property type="match status" value="1"/>
</dbReference>
<feature type="domain" description="DHHA1" evidence="2">
    <location>
        <begin position="238"/>
        <end position="316"/>
    </location>
</feature>
<dbReference type="Gene3D" id="3.10.310.30">
    <property type="match status" value="1"/>
</dbReference>
<evidence type="ECO:0000259" key="1">
    <source>
        <dbReference type="Pfam" id="PF01368"/>
    </source>
</evidence>
<dbReference type="Proteomes" id="UP000185434">
    <property type="component" value="Chromosome"/>
</dbReference>
<gene>
    <name evidence="3" type="ORF">CFRA_07275</name>
</gene>
<dbReference type="InterPro" id="IPR038763">
    <property type="entry name" value="DHH_sf"/>
</dbReference>
<dbReference type="RefSeq" id="WP_075664069.1">
    <property type="nucleotide sequence ID" value="NZ_CP009247.1"/>
</dbReference>
<dbReference type="GO" id="GO:0003676">
    <property type="term" value="F:nucleic acid binding"/>
    <property type="evidence" value="ECO:0007669"/>
    <property type="project" value="InterPro"/>
</dbReference>
<dbReference type="InterPro" id="IPR001667">
    <property type="entry name" value="DDH_dom"/>
</dbReference>
<keyword evidence="4" id="KW-1185">Reference proteome</keyword>
<evidence type="ECO:0008006" key="5">
    <source>
        <dbReference type="Google" id="ProtNLM"/>
    </source>
</evidence>
<proteinExistence type="predicted"/>
<dbReference type="Pfam" id="PF01368">
    <property type="entry name" value="DHH"/>
    <property type="match status" value="1"/>
</dbReference>
<dbReference type="STRING" id="1437875.CFRA_07275"/>
<dbReference type="PANTHER" id="PTHR47618">
    <property type="entry name" value="BIFUNCTIONAL OLIGORIBONUCLEASE AND PAP PHOSPHATASE NRNA"/>
    <property type="match status" value="1"/>
</dbReference>
<sequence>MASGTLADVASAIRGARTVTVVAHLRPDADAVGSVTASVAALRRLGLDARGQIGQDAAVEAHLLTIPGADEVTCSRELLPADLYLVLDCASLDRTGHLAGQLEERRDRVVCVDHHESNPGFGGLNLIVPEAESTTTILADLFAELGVDDTEPDIAHGLYAGLVTDTGSFRWGGARMHELGGRWLSAGLDPRRIAAELMDAVSVDDLTMIGRVLSTSRMHDVDGLGVATLVADSAEVQGHPKSALEVVIDMVTAVRGATVAAVLKELYPGHWSVSLRAPRADVSHLAVHLGGGGHRASAGYTSPGTAESVIAELLEGVRTCRDEL</sequence>
<dbReference type="SUPFAM" id="SSF64182">
    <property type="entry name" value="DHH phosphoesterases"/>
    <property type="match status" value="1"/>
</dbReference>
<accession>A0A1L7CTE4</accession>
<reference evidence="3 4" key="1">
    <citation type="submission" date="2014-08" db="EMBL/GenBank/DDBJ databases">
        <title>Complete genome sequence of Corynebacterium frankenforstense ST18(T) (=DSM 45800(T)), isolated from raw cow milk.</title>
        <authorList>
            <person name="Ruckert C."/>
            <person name="Albersmeier A."/>
            <person name="Winkler A."/>
            <person name="Lipski A."/>
            <person name="Kalinowski J."/>
        </authorList>
    </citation>
    <scope>NUCLEOTIDE SEQUENCE [LARGE SCALE GENOMIC DNA]</scope>
    <source>
        <strain evidence="3 4">ST18</strain>
    </source>
</reference>
<dbReference type="OrthoDB" id="9803668at2"/>
<dbReference type="EMBL" id="CP009247">
    <property type="protein sequence ID" value="APT89091.1"/>
    <property type="molecule type" value="Genomic_DNA"/>
</dbReference>
<evidence type="ECO:0000313" key="3">
    <source>
        <dbReference type="EMBL" id="APT89091.1"/>
    </source>
</evidence>
<name>A0A1L7CTE4_9CORY</name>
<dbReference type="KEGG" id="cfk:CFRA_07275"/>
<dbReference type="InterPro" id="IPR051319">
    <property type="entry name" value="Oligoribo/pAp-PDE_c-di-AMP_PDE"/>
</dbReference>
<dbReference type="Pfam" id="PF02272">
    <property type="entry name" value="DHHA1"/>
    <property type="match status" value="1"/>
</dbReference>
<feature type="domain" description="DDH" evidence="1">
    <location>
        <begin position="19"/>
        <end position="161"/>
    </location>
</feature>
<dbReference type="InterPro" id="IPR003156">
    <property type="entry name" value="DHHA1_dom"/>
</dbReference>
<organism evidence="3 4">
    <name type="scientific">Corynebacterium frankenforstense DSM 45800</name>
    <dbReference type="NCBI Taxonomy" id="1437875"/>
    <lineage>
        <taxon>Bacteria</taxon>
        <taxon>Bacillati</taxon>
        <taxon>Actinomycetota</taxon>
        <taxon>Actinomycetes</taxon>
        <taxon>Mycobacteriales</taxon>
        <taxon>Corynebacteriaceae</taxon>
        <taxon>Corynebacterium</taxon>
    </lineage>
</organism>
<dbReference type="AlphaFoldDB" id="A0A1L7CTE4"/>